<name>A0ACB9C4B1_ARCLA</name>
<accession>A0ACB9C4B1</accession>
<reference evidence="2" key="1">
    <citation type="journal article" date="2022" name="Mol. Ecol. Resour.">
        <title>The genomes of chicory, endive, great burdock and yacon provide insights into Asteraceae palaeo-polyploidization history and plant inulin production.</title>
        <authorList>
            <person name="Fan W."/>
            <person name="Wang S."/>
            <person name="Wang H."/>
            <person name="Wang A."/>
            <person name="Jiang F."/>
            <person name="Liu H."/>
            <person name="Zhao H."/>
            <person name="Xu D."/>
            <person name="Zhang Y."/>
        </authorList>
    </citation>
    <scope>NUCLEOTIDE SEQUENCE [LARGE SCALE GENOMIC DNA]</scope>
    <source>
        <strain evidence="2">cv. Niubang</strain>
    </source>
</reference>
<dbReference type="EMBL" id="CM042051">
    <property type="protein sequence ID" value="KAI3729126.1"/>
    <property type="molecule type" value="Genomic_DNA"/>
</dbReference>
<evidence type="ECO:0000313" key="2">
    <source>
        <dbReference type="Proteomes" id="UP001055879"/>
    </source>
</evidence>
<comment type="caution">
    <text evidence="1">The sequence shown here is derived from an EMBL/GenBank/DDBJ whole genome shotgun (WGS) entry which is preliminary data.</text>
</comment>
<reference evidence="1 2" key="2">
    <citation type="journal article" date="2022" name="Mol. Ecol. Resour.">
        <title>The genomes of chicory, endive, great burdock and yacon provide insights into Asteraceae paleo-polyploidization history and plant inulin production.</title>
        <authorList>
            <person name="Fan W."/>
            <person name="Wang S."/>
            <person name="Wang H."/>
            <person name="Wang A."/>
            <person name="Jiang F."/>
            <person name="Liu H."/>
            <person name="Zhao H."/>
            <person name="Xu D."/>
            <person name="Zhang Y."/>
        </authorList>
    </citation>
    <scope>NUCLEOTIDE SEQUENCE [LARGE SCALE GENOMIC DNA]</scope>
    <source>
        <strain evidence="2">cv. Niubang</strain>
    </source>
</reference>
<dbReference type="Proteomes" id="UP001055879">
    <property type="component" value="Linkage Group LG05"/>
</dbReference>
<evidence type="ECO:0000313" key="1">
    <source>
        <dbReference type="EMBL" id="KAI3729126.1"/>
    </source>
</evidence>
<keyword evidence="2" id="KW-1185">Reference proteome</keyword>
<organism evidence="1 2">
    <name type="scientific">Arctium lappa</name>
    <name type="common">Greater burdock</name>
    <name type="synonym">Lappa major</name>
    <dbReference type="NCBI Taxonomy" id="4217"/>
    <lineage>
        <taxon>Eukaryota</taxon>
        <taxon>Viridiplantae</taxon>
        <taxon>Streptophyta</taxon>
        <taxon>Embryophyta</taxon>
        <taxon>Tracheophyta</taxon>
        <taxon>Spermatophyta</taxon>
        <taxon>Magnoliopsida</taxon>
        <taxon>eudicotyledons</taxon>
        <taxon>Gunneridae</taxon>
        <taxon>Pentapetalae</taxon>
        <taxon>asterids</taxon>
        <taxon>campanulids</taxon>
        <taxon>Asterales</taxon>
        <taxon>Asteraceae</taxon>
        <taxon>Carduoideae</taxon>
        <taxon>Cardueae</taxon>
        <taxon>Arctiinae</taxon>
        <taxon>Arctium</taxon>
    </lineage>
</organism>
<gene>
    <name evidence="1" type="ORF">L6452_17775</name>
</gene>
<sequence>MNEKRQGKDVVPFPYLNSERETSRSDPTPILTPTKTHLLEELLSVLGATGITDGLGGGAVVAGVMILVEEVQDPITMFSGTSTRSSSANFFKDSMVEEIMGMREEDMVHMGLKSTFDFDLG</sequence>
<protein>
    <submittedName>
        <fullName evidence="1">Uncharacterized protein</fullName>
    </submittedName>
</protein>
<proteinExistence type="predicted"/>